<dbReference type="Pfam" id="PF02811">
    <property type="entry name" value="PHP"/>
    <property type="match status" value="1"/>
</dbReference>
<comment type="caution">
    <text evidence="2">The sequence shown here is derived from an EMBL/GenBank/DDBJ whole genome shotgun (WGS) entry which is preliminary data.</text>
</comment>
<dbReference type="PANTHER" id="PTHR42924:SF3">
    <property type="entry name" value="POLYMERASE_HISTIDINOL PHOSPHATASE N-TERMINAL DOMAIN-CONTAINING PROTEIN"/>
    <property type="match status" value="1"/>
</dbReference>
<evidence type="ECO:0000313" key="3">
    <source>
        <dbReference type="Proteomes" id="UP000320393"/>
    </source>
</evidence>
<dbReference type="InterPro" id="IPR003141">
    <property type="entry name" value="Pol/His_phosphatase_N"/>
</dbReference>
<protein>
    <submittedName>
        <fullName evidence="2">PHP domain-containing protein</fullName>
    </submittedName>
</protein>
<dbReference type="InterPro" id="IPR016195">
    <property type="entry name" value="Pol/histidinol_Pase-like"/>
</dbReference>
<proteinExistence type="predicted"/>
<dbReference type="InterPro" id="IPR052018">
    <property type="entry name" value="PHP_domain"/>
</dbReference>
<feature type="domain" description="Polymerase/histidinol phosphatase N-terminal" evidence="1">
    <location>
        <begin position="3"/>
        <end position="68"/>
    </location>
</feature>
<dbReference type="InterPro" id="IPR004013">
    <property type="entry name" value="PHP_dom"/>
</dbReference>
<dbReference type="Gene3D" id="1.10.150.650">
    <property type="match status" value="1"/>
</dbReference>
<gene>
    <name evidence="2" type="ORF">E6H02_00415</name>
</gene>
<organism evidence="2 3">
    <name type="scientific">Candidatus Segetimicrobium genomatis</name>
    <dbReference type="NCBI Taxonomy" id="2569760"/>
    <lineage>
        <taxon>Bacteria</taxon>
        <taxon>Bacillati</taxon>
        <taxon>Candidatus Sysuimicrobiota</taxon>
        <taxon>Candidatus Sysuimicrobiia</taxon>
        <taxon>Candidatus Sysuimicrobiales</taxon>
        <taxon>Candidatus Segetimicrobiaceae</taxon>
        <taxon>Candidatus Segetimicrobium</taxon>
    </lineage>
</organism>
<sequence>MRIDLHTHSTASDGLLAPSRLVMAARERAVTTLALTDHDTTDGLAEAEAAGQTCGVDVIPGVEINTDVGEHEAHILGYFVDRTRETLQAFFRRMREGRLRRAEEMVQRVRALGAVIEWPRVVEIAGGAPLGRPHVARALIEAGWVGSAQEAFERFIGRHGPAYVPRLKLAPEEAVEVIARHDGVPVLAHPGWTASGPIVERLPALVKRGLAGIEVYYPDHTPEMVMAFRKLADRYGLVVTGGTDFHGGGIATRVPLGSVPVPPEVVPALRERWMSMRAGRALRDA</sequence>
<reference evidence="2 3" key="1">
    <citation type="journal article" date="2019" name="Nat. Microbiol.">
        <title>Mediterranean grassland soil C-N compound turnover is dependent on rainfall and depth, and is mediated by genomically divergent microorganisms.</title>
        <authorList>
            <person name="Diamond S."/>
            <person name="Andeer P.F."/>
            <person name="Li Z."/>
            <person name="Crits-Christoph A."/>
            <person name="Burstein D."/>
            <person name="Anantharaman K."/>
            <person name="Lane K.R."/>
            <person name="Thomas B.C."/>
            <person name="Pan C."/>
            <person name="Northen T.R."/>
            <person name="Banfield J.F."/>
        </authorList>
    </citation>
    <scope>NUCLEOTIDE SEQUENCE [LARGE SCALE GENOMIC DNA]</scope>
    <source>
        <strain evidence="2">NP_5</strain>
    </source>
</reference>
<evidence type="ECO:0000259" key="1">
    <source>
        <dbReference type="SMART" id="SM00481"/>
    </source>
</evidence>
<dbReference type="SMART" id="SM00481">
    <property type="entry name" value="POLIIIAc"/>
    <property type="match status" value="1"/>
</dbReference>
<name>A0A537M938_9BACT</name>
<accession>A0A537M938</accession>
<dbReference type="CDD" id="cd07438">
    <property type="entry name" value="PHP_HisPPase_AMP"/>
    <property type="match status" value="1"/>
</dbReference>
<dbReference type="PANTHER" id="PTHR42924">
    <property type="entry name" value="EXONUCLEASE"/>
    <property type="match status" value="1"/>
</dbReference>
<dbReference type="AlphaFoldDB" id="A0A537M938"/>
<dbReference type="SUPFAM" id="SSF89550">
    <property type="entry name" value="PHP domain-like"/>
    <property type="match status" value="1"/>
</dbReference>
<dbReference type="GO" id="GO:0004534">
    <property type="term" value="F:5'-3' RNA exonuclease activity"/>
    <property type="evidence" value="ECO:0007669"/>
    <property type="project" value="TreeGrafter"/>
</dbReference>
<dbReference type="Gene3D" id="3.20.20.140">
    <property type="entry name" value="Metal-dependent hydrolases"/>
    <property type="match status" value="1"/>
</dbReference>
<dbReference type="EMBL" id="VBAM01000012">
    <property type="protein sequence ID" value="TMJ16762.1"/>
    <property type="molecule type" value="Genomic_DNA"/>
</dbReference>
<dbReference type="Proteomes" id="UP000320393">
    <property type="component" value="Unassembled WGS sequence"/>
</dbReference>
<dbReference type="GO" id="GO:0035312">
    <property type="term" value="F:5'-3' DNA exonuclease activity"/>
    <property type="evidence" value="ECO:0007669"/>
    <property type="project" value="TreeGrafter"/>
</dbReference>
<evidence type="ECO:0000313" key="2">
    <source>
        <dbReference type="EMBL" id="TMJ16762.1"/>
    </source>
</evidence>